<dbReference type="InterPro" id="IPR036439">
    <property type="entry name" value="Dockerin_dom_sf"/>
</dbReference>
<organism evidence="3 4">
    <name type="scientific">Bacteroides nordii CL02T12C05</name>
    <dbReference type="NCBI Taxonomy" id="997884"/>
    <lineage>
        <taxon>Bacteria</taxon>
        <taxon>Pseudomonadati</taxon>
        <taxon>Bacteroidota</taxon>
        <taxon>Bacteroidia</taxon>
        <taxon>Bacteroidales</taxon>
        <taxon>Bacteroidaceae</taxon>
        <taxon>Bacteroides</taxon>
    </lineage>
</organism>
<feature type="signal peptide" evidence="1">
    <location>
        <begin position="1"/>
        <end position="19"/>
    </location>
</feature>
<dbReference type="GO" id="GO:0000272">
    <property type="term" value="P:polysaccharide catabolic process"/>
    <property type="evidence" value="ECO:0007669"/>
    <property type="project" value="InterPro"/>
</dbReference>
<accession>I9S772</accession>
<dbReference type="EMBL" id="AGXS01000015">
    <property type="protein sequence ID" value="EIY51576.1"/>
    <property type="molecule type" value="Genomic_DNA"/>
</dbReference>
<dbReference type="HOGENOM" id="CLU_504039_0_0_10"/>
<feature type="domain" description="Dockerin" evidence="2">
    <location>
        <begin position="463"/>
        <end position="525"/>
    </location>
</feature>
<sequence length="525" mass="55045">MRKYLFLLCLLLFTVGAQAQFSGNGSGTANDPYQITDAYELSEVRNDLTASYKLMNDIDLTEWINDNNPTAGWAPIGTGGTSFSGTFDGNNKCIYGLKIDRSSLDYIGLFGNCGGTISNVMLVKPIIKGRDNVGLFGYNYGKISNVILVKPIIEGRDNVGGLSGYSLSTMIANCLVISGVVTGRSYVGGVVGYLGNSITGCYCNTIVMGTDNVGGIVGGLKGTATNNIFSGNVSATGQHSGGVSGCCITNSTSDFVKYNYVMGSMKGKESVGGIIGVSSKSNGYISNNVCIADEISTTSSSYIPYRISQLVGTGNLAWAKTRLFQNGKEIVAEDNKQNGTSYGEKTLKRSTTYIGIGWDFNNTWTIAEGESYPYLKAQTDYPTVTSCEAGSKCLVKGTAPTGGKITVIAGEGIYSSTILDNSWEVSLGAMKEGEVIQVFSQMEGKLPSLVVTAVVTKGGGISPDIVKGDANGDSSVDTADVVAIVNHILGKSSVSFVEGNADLNGDGQVSVDDAVATVQLILDKQ</sequence>
<dbReference type="Gene3D" id="2.160.20.110">
    <property type="match status" value="2"/>
</dbReference>
<dbReference type="Proteomes" id="UP000003089">
    <property type="component" value="Unassembled WGS sequence"/>
</dbReference>
<dbReference type="CDD" id="cd14256">
    <property type="entry name" value="Dockerin_I"/>
    <property type="match status" value="1"/>
</dbReference>
<reference evidence="3 4" key="1">
    <citation type="submission" date="2012-02" db="EMBL/GenBank/DDBJ databases">
        <title>The Genome Sequence of Bacteroides nordii CL02T12C05.</title>
        <authorList>
            <consortium name="The Broad Institute Genome Sequencing Platform"/>
            <person name="Earl A."/>
            <person name="Ward D."/>
            <person name="Feldgarden M."/>
            <person name="Gevers D."/>
            <person name="Zitomersky N.L."/>
            <person name="Coyne M.J."/>
            <person name="Comstock L.E."/>
            <person name="Young S.K."/>
            <person name="Zeng Q."/>
            <person name="Gargeya S."/>
            <person name="Fitzgerald M."/>
            <person name="Haas B."/>
            <person name="Abouelleil A."/>
            <person name="Alvarado L."/>
            <person name="Arachchi H.M."/>
            <person name="Berlin A."/>
            <person name="Chapman S.B."/>
            <person name="Gearin G."/>
            <person name="Goldberg J."/>
            <person name="Griggs A."/>
            <person name="Gujja S."/>
            <person name="Hansen M."/>
            <person name="Heiman D."/>
            <person name="Howarth C."/>
            <person name="Larimer J."/>
            <person name="Lui A."/>
            <person name="MacDonald P.J.P."/>
            <person name="McCowen C."/>
            <person name="Montmayeur A."/>
            <person name="Murphy C."/>
            <person name="Neiman D."/>
            <person name="Pearson M."/>
            <person name="Priest M."/>
            <person name="Roberts A."/>
            <person name="Saif S."/>
            <person name="Shea T."/>
            <person name="Sisk P."/>
            <person name="Stolte C."/>
            <person name="Sykes S."/>
            <person name="Wortman J."/>
            <person name="Nusbaum C."/>
            <person name="Birren B."/>
        </authorList>
    </citation>
    <scope>NUCLEOTIDE SEQUENCE [LARGE SCALE GENOMIC DNA]</scope>
    <source>
        <strain evidence="3 4">CL02T12C05</strain>
    </source>
</reference>
<proteinExistence type="predicted"/>
<comment type="caution">
    <text evidence="3">The sequence shown here is derived from an EMBL/GenBank/DDBJ whole genome shotgun (WGS) entry which is preliminary data.</text>
</comment>
<evidence type="ECO:0000259" key="2">
    <source>
        <dbReference type="PROSITE" id="PS51766"/>
    </source>
</evidence>
<dbReference type="PROSITE" id="PS51766">
    <property type="entry name" value="DOCKERIN"/>
    <property type="match status" value="1"/>
</dbReference>
<name>I9S772_9BACE</name>
<keyword evidence="4" id="KW-1185">Reference proteome</keyword>
<feature type="chain" id="PRO_5003725503" description="Dockerin domain-containing protein" evidence="1">
    <location>
        <begin position="20"/>
        <end position="525"/>
    </location>
</feature>
<dbReference type="PATRIC" id="fig|997884.3.peg.1140"/>
<keyword evidence="1" id="KW-0732">Signal</keyword>
<evidence type="ECO:0000313" key="4">
    <source>
        <dbReference type="Proteomes" id="UP000003089"/>
    </source>
</evidence>
<dbReference type="Pfam" id="PF00404">
    <property type="entry name" value="Dockerin_1"/>
    <property type="match status" value="1"/>
</dbReference>
<dbReference type="InterPro" id="IPR002105">
    <property type="entry name" value="Dockerin_1_rpt"/>
</dbReference>
<dbReference type="AlphaFoldDB" id="I9S772"/>
<dbReference type="eggNOG" id="COG5492">
    <property type="taxonomic scope" value="Bacteria"/>
</dbReference>
<evidence type="ECO:0000256" key="1">
    <source>
        <dbReference type="SAM" id="SignalP"/>
    </source>
</evidence>
<protein>
    <recommendedName>
        <fullName evidence="2">Dockerin domain-containing protein</fullName>
    </recommendedName>
</protein>
<dbReference type="InterPro" id="IPR016134">
    <property type="entry name" value="Dockerin_dom"/>
</dbReference>
<gene>
    <name evidence="3" type="ORF">HMPREF1068_01123</name>
</gene>
<dbReference type="Gene3D" id="1.10.1330.10">
    <property type="entry name" value="Dockerin domain"/>
    <property type="match status" value="1"/>
</dbReference>
<evidence type="ECO:0000313" key="3">
    <source>
        <dbReference type="EMBL" id="EIY51576.1"/>
    </source>
</evidence>
<dbReference type="STRING" id="997884.HMPREF1068_01123"/>
<dbReference type="GO" id="GO:0004553">
    <property type="term" value="F:hydrolase activity, hydrolyzing O-glycosyl compounds"/>
    <property type="evidence" value="ECO:0007669"/>
    <property type="project" value="InterPro"/>
</dbReference>
<dbReference type="SUPFAM" id="SSF63446">
    <property type="entry name" value="Type I dockerin domain"/>
    <property type="match status" value="1"/>
</dbReference>